<dbReference type="GO" id="GO:0006654">
    <property type="term" value="P:phosphatidic acid biosynthetic process"/>
    <property type="evidence" value="ECO:0007669"/>
    <property type="project" value="TreeGrafter"/>
</dbReference>
<keyword evidence="4" id="KW-1133">Transmembrane helix</keyword>
<dbReference type="OrthoDB" id="9808424at2"/>
<dbReference type="SMART" id="SM00563">
    <property type="entry name" value="PlsC"/>
    <property type="match status" value="1"/>
</dbReference>
<evidence type="ECO:0000313" key="7">
    <source>
        <dbReference type="Proteomes" id="UP000306602"/>
    </source>
</evidence>
<accession>A0A4S4N5A7</accession>
<dbReference type="EMBL" id="SRKY01000008">
    <property type="protein sequence ID" value="THH34249.1"/>
    <property type="molecule type" value="Genomic_DNA"/>
</dbReference>
<keyword evidence="7" id="KW-1185">Reference proteome</keyword>
<keyword evidence="4" id="KW-0472">Membrane</keyword>
<evidence type="ECO:0000256" key="4">
    <source>
        <dbReference type="SAM" id="Phobius"/>
    </source>
</evidence>
<keyword evidence="2 6" id="KW-0808">Transferase</keyword>
<dbReference type="InterPro" id="IPR002123">
    <property type="entry name" value="Plipid/glycerol_acylTrfase"/>
</dbReference>
<sequence length="300" mass="33696">MKAPCKNRFGSFGASHDAVLRRRIRFHGPMRAPLGRLRFRYLSTMTPLSRSAALTPIDPLPVRLIKRIALILAGPFYFLYIGFVPLLCARRQGFRGWYWRTVKRACSRLLWLLSIRVEMTEKDRATLAADTDSLIVINHRSHLDGFTLMDVVPDEKWFTFAAKKELCDAALLSTGFKGAGLVEIDRTSGKVALETLNEAVRTMPARRSVVLFPEGTRAKTATLAEFKAGAVIVARETGRAIRPIVIHNSDTLLPRGKHLPRSGTIRLEVLPLFHCDMSVDVDKDVTRLRAAMLEAFERGI</sequence>
<proteinExistence type="predicted"/>
<comment type="caution">
    <text evidence="6">The sequence shown here is derived from an EMBL/GenBank/DDBJ whole genome shotgun (WGS) entry which is preliminary data.</text>
</comment>
<evidence type="ECO:0000256" key="2">
    <source>
        <dbReference type="ARBA" id="ARBA00022679"/>
    </source>
</evidence>
<keyword evidence="4" id="KW-0812">Transmembrane</keyword>
<organism evidence="6 7">
    <name type="scientific">Aliishimia ponticola</name>
    <dbReference type="NCBI Taxonomy" id="2499833"/>
    <lineage>
        <taxon>Bacteria</taxon>
        <taxon>Pseudomonadati</taxon>
        <taxon>Pseudomonadota</taxon>
        <taxon>Alphaproteobacteria</taxon>
        <taxon>Rhodobacterales</taxon>
        <taxon>Paracoccaceae</taxon>
        <taxon>Aliishimia</taxon>
    </lineage>
</organism>
<evidence type="ECO:0000256" key="1">
    <source>
        <dbReference type="ARBA" id="ARBA00005189"/>
    </source>
</evidence>
<dbReference type="GO" id="GO:0003841">
    <property type="term" value="F:1-acylglycerol-3-phosphate O-acyltransferase activity"/>
    <property type="evidence" value="ECO:0007669"/>
    <property type="project" value="TreeGrafter"/>
</dbReference>
<evidence type="ECO:0000259" key="5">
    <source>
        <dbReference type="SMART" id="SM00563"/>
    </source>
</evidence>
<dbReference type="CDD" id="cd07989">
    <property type="entry name" value="LPLAT_AGPAT-like"/>
    <property type="match status" value="1"/>
</dbReference>
<dbReference type="PANTHER" id="PTHR10434">
    <property type="entry name" value="1-ACYL-SN-GLYCEROL-3-PHOSPHATE ACYLTRANSFERASE"/>
    <property type="match status" value="1"/>
</dbReference>
<reference evidence="6 7" key="1">
    <citation type="submission" date="2019-04" db="EMBL/GenBank/DDBJ databases">
        <title>Shimia ponticola sp. nov., isolated from seawater.</title>
        <authorList>
            <person name="Kim Y.-O."/>
            <person name="Yoon J.-H."/>
        </authorList>
    </citation>
    <scope>NUCLEOTIDE SEQUENCE [LARGE SCALE GENOMIC DNA]</scope>
    <source>
        <strain evidence="6 7">MYP11</strain>
    </source>
</reference>
<gene>
    <name evidence="6" type="ORF">E4Z66_19240</name>
</gene>
<feature type="domain" description="Phospholipid/glycerol acyltransferase" evidence="5">
    <location>
        <begin position="133"/>
        <end position="249"/>
    </location>
</feature>
<protein>
    <submittedName>
        <fullName evidence="6">1-acyl-sn-glycerol-3-phosphate acyltransferase</fullName>
    </submittedName>
</protein>
<comment type="pathway">
    <text evidence="1">Lipid metabolism.</text>
</comment>
<dbReference type="PANTHER" id="PTHR10434:SF11">
    <property type="entry name" value="1-ACYL-SN-GLYCEROL-3-PHOSPHATE ACYLTRANSFERASE"/>
    <property type="match status" value="1"/>
</dbReference>
<dbReference type="Proteomes" id="UP000306602">
    <property type="component" value="Unassembled WGS sequence"/>
</dbReference>
<dbReference type="AlphaFoldDB" id="A0A4S4N5A7"/>
<keyword evidence="3 6" id="KW-0012">Acyltransferase</keyword>
<evidence type="ECO:0000256" key="3">
    <source>
        <dbReference type="ARBA" id="ARBA00023315"/>
    </source>
</evidence>
<evidence type="ECO:0000313" key="6">
    <source>
        <dbReference type="EMBL" id="THH34249.1"/>
    </source>
</evidence>
<feature type="transmembrane region" description="Helical" evidence="4">
    <location>
        <begin position="68"/>
        <end position="89"/>
    </location>
</feature>
<name>A0A4S4N5A7_9RHOB</name>
<dbReference type="SUPFAM" id="SSF69593">
    <property type="entry name" value="Glycerol-3-phosphate (1)-acyltransferase"/>
    <property type="match status" value="1"/>
</dbReference>
<dbReference type="Pfam" id="PF01553">
    <property type="entry name" value="Acyltransferase"/>
    <property type="match status" value="1"/>
</dbReference>